<dbReference type="PANTHER" id="PTHR46072:SF11">
    <property type="entry name" value="AMIDASE-RELATED"/>
    <property type="match status" value="1"/>
</dbReference>
<protein>
    <submittedName>
        <fullName evidence="3">Uncharacterized protein</fullName>
    </submittedName>
</protein>
<organism evidence="3 4">
    <name type="scientific">Marasmiellus scandens</name>
    <dbReference type="NCBI Taxonomy" id="2682957"/>
    <lineage>
        <taxon>Eukaryota</taxon>
        <taxon>Fungi</taxon>
        <taxon>Dikarya</taxon>
        <taxon>Basidiomycota</taxon>
        <taxon>Agaricomycotina</taxon>
        <taxon>Agaricomycetes</taxon>
        <taxon>Agaricomycetidae</taxon>
        <taxon>Agaricales</taxon>
        <taxon>Marasmiineae</taxon>
        <taxon>Omphalotaceae</taxon>
        <taxon>Marasmiellus</taxon>
    </lineage>
</organism>
<evidence type="ECO:0000313" key="4">
    <source>
        <dbReference type="Proteomes" id="UP001498398"/>
    </source>
</evidence>
<dbReference type="EMBL" id="JBANRG010000006">
    <property type="protein sequence ID" value="KAK7465860.1"/>
    <property type="molecule type" value="Genomic_DNA"/>
</dbReference>
<dbReference type="SUPFAM" id="SSF75304">
    <property type="entry name" value="Amidase signature (AS) enzymes"/>
    <property type="match status" value="1"/>
</dbReference>
<comment type="caution">
    <text evidence="3">The sequence shown here is derived from an EMBL/GenBank/DDBJ whole genome shotgun (WGS) entry which is preliminary data.</text>
</comment>
<reference evidence="3 4" key="1">
    <citation type="submission" date="2024-01" db="EMBL/GenBank/DDBJ databases">
        <title>A draft genome for the cacao thread blight pathogen Marasmiellus scandens.</title>
        <authorList>
            <person name="Baruah I.K."/>
            <person name="Leung J."/>
            <person name="Bukari Y."/>
            <person name="Amoako-Attah I."/>
            <person name="Meinhardt L.W."/>
            <person name="Bailey B.A."/>
            <person name="Cohen S.P."/>
        </authorList>
    </citation>
    <scope>NUCLEOTIDE SEQUENCE [LARGE SCALE GENOMIC DNA]</scope>
    <source>
        <strain evidence="3 4">GH-19</strain>
    </source>
</reference>
<accession>A0ABR1JS58</accession>
<dbReference type="InterPro" id="IPR036928">
    <property type="entry name" value="AS_sf"/>
</dbReference>
<dbReference type="EMBL" id="JBANRG010000009">
    <property type="protein sequence ID" value="KAK7463896.1"/>
    <property type="molecule type" value="Genomic_DNA"/>
</dbReference>
<name>A0ABR1JS58_9AGAR</name>
<evidence type="ECO:0000313" key="2">
    <source>
        <dbReference type="EMBL" id="KAK7463896.1"/>
    </source>
</evidence>
<evidence type="ECO:0000256" key="1">
    <source>
        <dbReference type="ARBA" id="ARBA00009199"/>
    </source>
</evidence>
<dbReference type="PANTHER" id="PTHR46072">
    <property type="entry name" value="AMIDASE-RELATED-RELATED"/>
    <property type="match status" value="1"/>
</dbReference>
<evidence type="ECO:0000313" key="3">
    <source>
        <dbReference type="EMBL" id="KAK7465860.1"/>
    </source>
</evidence>
<sequence length="98" mass="10806">MSRDWVITAAGKKAKQQASIPKEWLLPNLPPQSTLNVSEFPETCGLLTNEELQITGSDTDTLLGKLARGEWSSLKVTTAFYKRAIVAQQLVSIYDLAL</sequence>
<comment type="similarity">
    <text evidence="1">Belongs to the amidase family.</text>
</comment>
<proteinExistence type="inferred from homology"/>
<keyword evidence="4" id="KW-1185">Reference proteome</keyword>
<dbReference type="Proteomes" id="UP001498398">
    <property type="component" value="Unassembled WGS sequence"/>
</dbReference>
<gene>
    <name evidence="3" type="ORF">VKT23_005831</name>
    <name evidence="2" type="ORF">VKT23_007232</name>
</gene>